<dbReference type="InterPro" id="IPR050293">
    <property type="entry name" value="LIPOR_BchN/ChlN"/>
</dbReference>
<keyword evidence="2" id="KW-0602">Photosynthesis</keyword>
<evidence type="ECO:0000256" key="5">
    <source>
        <dbReference type="ARBA" id="ARBA00023181"/>
    </source>
</evidence>
<sequence length="553" mass="58621">MADTEDRKGGDRKTTEVVYDGAAAAPMANDLAAASGTGMPAPGESMTKSPSNAPSPEGDGLGCHGGQAEMRAAAEKAGQSEILERYAADYPKGPHDQPQSMCPAFGSLRVGLRMRRTATVLSGSACCVYGLSFVSHFYGARRTVGYVPFDSETLVTGKLFEDIREAVHKLADPDKYDAVIVTNLCVPTASGVPLRLLPKEINGVRIIGIDVPGFGVPTHAEAKDVLSGAMLRYARTEAELGPVQAPRGGPSDKPTITLLGEMFPADPVGLGMMLEPLGLAAGPVVPTREWRELYAALDCAAVAALHPFYTASMREFQEAGRPIVGSAPVGHDGTAAWLDAIGEACGISRDCVDQTKNRFLPMIKGALENAPIKGRVTLSGYEGSELLVARLLLESGADVPYVGAACPKTPYSSADREWLEARGVHVEYRASLEKDIAAVEEFRPDLAIGTTPVVQKAKEMAIPGLYFTNLISARPLFGVAGAGSLAQVVNAAIGNKVRFDEMREFFEGVGHGDTAGVWEDIPADHSDFRRKELAKAEKARKAADPKRVAESVV</sequence>
<dbReference type="PANTHER" id="PTHR39429">
    <property type="entry name" value="LIGHT-INDEPENDENT PROTOCHLOROPHYLLIDE REDUCTASE SUBUNIT N"/>
    <property type="match status" value="1"/>
</dbReference>
<feature type="region of interest" description="Disordered" evidence="6">
    <location>
        <begin position="1"/>
        <end position="65"/>
    </location>
</feature>
<dbReference type="NCBIfam" id="TIGR02015">
    <property type="entry name" value="BchY"/>
    <property type="match status" value="1"/>
</dbReference>
<evidence type="ECO:0000256" key="2">
    <source>
        <dbReference type="ARBA" id="ARBA00022531"/>
    </source>
</evidence>
<dbReference type="Pfam" id="PF00148">
    <property type="entry name" value="Oxidored_nitro"/>
    <property type="match status" value="1"/>
</dbReference>
<dbReference type="PIRSF" id="PIRSF000163">
    <property type="entry name" value="PCP_ChlB"/>
    <property type="match status" value="1"/>
</dbReference>
<dbReference type="STRING" id="1120955.SAMN03080610_02993"/>
<evidence type="ECO:0000256" key="4">
    <source>
        <dbReference type="ARBA" id="ARBA00023171"/>
    </source>
</evidence>
<dbReference type="InterPro" id="IPR010245">
    <property type="entry name" value="BchY"/>
</dbReference>
<keyword evidence="5" id="KW-0077">Bacteriochlorophyll biosynthesis</keyword>
<evidence type="ECO:0000256" key="1">
    <source>
        <dbReference type="ARBA" id="ARBA00004800"/>
    </source>
</evidence>
<dbReference type="GO" id="GO:0030494">
    <property type="term" value="P:bacteriochlorophyll biosynthetic process"/>
    <property type="evidence" value="ECO:0007669"/>
    <property type="project" value="UniProtKB-UniPathway"/>
</dbReference>
<dbReference type="GO" id="GO:0016731">
    <property type="term" value="F:oxidoreductase activity, acting on iron-sulfur proteins as donors, NAD or NADP as acceptor"/>
    <property type="evidence" value="ECO:0007669"/>
    <property type="project" value="InterPro"/>
</dbReference>
<dbReference type="PANTHER" id="PTHR39429:SF3">
    <property type="entry name" value="LIGHT-INDEPENDENT PROTOCHLOROPHYLLIDE REDUCTASE SUBUNIT N"/>
    <property type="match status" value="1"/>
</dbReference>
<dbReference type="UniPathway" id="UPA00669"/>
<comment type="pathway">
    <text evidence="1">Porphyrin-containing compound metabolism; bacteriochlorophyll biosynthesis.</text>
</comment>
<name>A0A1G5P1T6_AFIMA</name>
<evidence type="ECO:0000313" key="8">
    <source>
        <dbReference type="EMBL" id="SCZ43129.1"/>
    </source>
</evidence>
<protein>
    <submittedName>
        <fullName evidence="8">Chlorophyllide a reductase subunit Y</fullName>
    </submittedName>
</protein>
<keyword evidence="9" id="KW-1185">Reference proteome</keyword>
<evidence type="ECO:0000313" key="9">
    <source>
        <dbReference type="Proteomes" id="UP000199347"/>
    </source>
</evidence>
<evidence type="ECO:0000256" key="3">
    <source>
        <dbReference type="ARBA" id="ARBA00023002"/>
    </source>
</evidence>
<keyword evidence="4" id="KW-0149">Chlorophyll biosynthesis</keyword>
<evidence type="ECO:0000256" key="6">
    <source>
        <dbReference type="SAM" id="MobiDB-lite"/>
    </source>
</evidence>
<dbReference type="GO" id="GO:0016020">
    <property type="term" value="C:membrane"/>
    <property type="evidence" value="ECO:0007669"/>
    <property type="project" value="InterPro"/>
</dbReference>
<dbReference type="SUPFAM" id="SSF53807">
    <property type="entry name" value="Helical backbone' metal receptor"/>
    <property type="match status" value="1"/>
</dbReference>
<dbReference type="CDD" id="cd01980">
    <property type="entry name" value="Chlide_reductase_Y"/>
    <property type="match status" value="1"/>
</dbReference>
<dbReference type="AlphaFoldDB" id="A0A1G5P1T6"/>
<dbReference type="InterPro" id="IPR000510">
    <property type="entry name" value="Nase/OxRdtase_comp1"/>
</dbReference>
<dbReference type="GO" id="GO:0015979">
    <property type="term" value="P:photosynthesis"/>
    <property type="evidence" value="ECO:0007669"/>
    <property type="project" value="UniProtKB-KW"/>
</dbReference>
<dbReference type="InterPro" id="IPR016209">
    <property type="entry name" value="Protochlorophyllide_Rdtase"/>
</dbReference>
<evidence type="ECO:0000259" key="7">
    <source>
        <dbReference type="Pfam" id="PF00148"/>
    </source>
</evidence>
<keyword evidence="3" id="KW-0560">Oxidoreductase</keyword>
<dbReference type="EMBL" id="FMVW01000008">
    <property type="protein sequence ID" value="SCZ43129.1"/>
    <property type="molecule type" value="Genomic_DNA"/>
</dbReference>
<dbReference type="Gene3D" id="3.40.50.1980">
    <property type="entry name" value="Nitrogenase molybdenum iron protein domain"/>
    <property type="match status" value="2"/>
</dbReference>
<organism evidence="8 9">
    <name type="scientific">Afifella marina DSM 2698</name>
    <dbReference type="NCBI Taxonomy" id="1120955"/>
    <lineage>
        <taxon>Bacteria</taxon>
        <taxon>Pseudomonadati</taxon>
        <taxon>Pseudomonadota</taxon>
        <taxon>Alphaproteobacteria</taxon>
        <taxon>Hyphomicrobiales</taxon>
        <taxon>Afifellaceae</taxon>
        <taxon>Afifella</taxon>
    </lineage>
</organism>
<feature type="compositionally biased region" description="Basic and acidic residues" evidence="6">
    <location>
        <begin position="1"/>
        <end position="15"/>
    </location>
</feature>
<feature type="compositionally biased region" description="Low complexity" evidence="6">
    <location>
        <begin position="22"/>
        <end position="34"/>
    </location>
</feature>
<proteinExistence type="predicted"/>
<accession>A0A1G5P1T6</accession>
<gene>
    <name evidence="8" type="ORF">SAMN03080610_02993</name>
</gene>
<feature type="domain" description="Nitrogenase/oxidoreductase component 1" evidence="7">
    <location>
        <begin position="102"/>
        <end position="492"/>
    </location>
</feature>
<reference evidence="8 9" key="1">
    <citation type="submission" date="2016-10" db="EMBL/GenBank/DDBJ databases">
        <authorList>
            <person name="de Groot N.N."/>
        </authorList>
    </citation>
    <scope>NUCLEOTIDE SEQUENCE [LARGE SCALE GENOMIC DNA]</scope>
    <source>
        <strain evidence="8 9">DSM 2698</strain>
    </source>
</reference>
<dbReference type="Proteomes" id="UP000199347">
    <property type="component" value="Unassembled WGS sequence"/>
</dbReference>